<sequence>MEKIITLPNNIYQTLIAEGERQLPYEACGLLAGFQQQVTSFWSLQNQVKSSSRFYVPKEIVTSTVEKIQNRKEQVLAIFHTHPSTKPVPSHFDLKHHPDDEVDMVILSHKYALPQIKWYQIRHNTYTTCKLVIIND</sequence>
<accession>A0A6N7QVY5</accession>
<dbReference type="InterPro" id="IPR051929">
    <property type="entry name" value="VirAsm_ModProt"/>
</dbReference>
<reference evidence="7 8" key="1">
    <citation type="submission" date="2019-10" db="EMBL/GenBank/DDBJ databases">
        <title>Gracilibacillus salitolerans sp. nov., a moderate halophile isolated from a saline soil in northwest China.</title>
        <authorList>
            <person name="Gan L."/>
        </authorList>
    </citation>
    <scope>NUCLEOTIDE SEQUENCE [LARGE SCALE GENOMIC DNA]</scope>
    <source>
        <strain evidence="7 8">TP2-8</strain>
    </source>
</reference>
<evidence type="ECO:0000313" key="7">
    <source>
        <dbReference type="EMBL" id="MRI65312.1"/>
    </source>
</evidence>
<keyword evidence="2" id="KW-0479">Metal-binding</keyword>
<dbReference type="PANTHER" id="PTHR34858">
    <property type="entry name" value="CYSO-CYSTEINE PEPTIDASE"/>
    <property type="match status" value="1"/>
</dbReference>
<dbReference type="AlphaFoldDB" id="A0A6N7QVY5"/>
<dbReference type="Proteomes" id="UP000435187">
    <property type="component" value="Unassembled WGS sequence"/>
</dbReference>
<dbReference type="SMART" id="SM00232">
    <property type="entry name" value="JAB_MPN"/>
    <property type="match status" value="1"/>
</dbReference>
<dbReference type="Gene3D" id="3.40.140.10">
    <property type="entry name" value="Cytidine Deaminase, domain 2"/>
    <property type="match status" value="1"/>
</dbReference>
<evidence type="ECO:0000256" key="1">
    <source>
        <dbReference type="ARBA" id="ARBA00022670"/>
    </source>
</evidence>
<evidence type="ECO:0000313" key="8">
    <source>
        <dbReference type="Proteomes" id="UP000435187"/>
    </source>
</evidence>
<protein>
    <recommendedName>
        <fullName evidence="6">MPN domain-containing protein</fullName>
    </recommendedName>
</protein>
<proteinExistence type="predicted"/>
<keyword evidence="1" id="KW-0645">Protease</keyword>
<evidence type="ECO:0000256" key="3">
    <source>
        <dbReference type="ARBA" id="ARBA00022801"/>
    </source>
</evidence>
<dbReference type="EMBL" id="WJEE01000003">
    <property type="protein sequence ID" value="MRI65312.1"/>
    <property type="molecule type" value="Genomic_DNA"/>
</dbReference>
<keyword evidence="4" id="KW-0862">Zinc</keyword>
<dbReference type="InterPro" id="IPR028090">
    <property type="entry name" value="JAB_dom_prok"/>
</dbReference>
<dbReference type="GO" id="GO:0008270">
    <property type="term" value="F:zinc ion binding"/>
    <property type="evidence" value="ECO:0007669"/>
    <property type="project" value="TreeGrafter"/>
</dbReference>
<dbReference type="RefSeq" id="WP_153834160.1">
    <property type="nucleotide sequence ID" value="NZ_JBHUMW010000002.1"/>
</dbReference>
<keyword evidence="3" id="KW-0378">Hydrolase</keyword>
<evidence type="ECO:0000259" key="6">
    <source>
        <dbReference type="PROSITE" id="PS50249"/>
    </source>
</evidence>
<keyword evidence="8" id="KW-1185">Reference proteome</keyword>
<dbReference type="Pfam" id="PF14464">
    <property type="entry name" value="Prok-JAB"/>
    <property type="match status" value="1"/>
</dbReference>
<dbReference type="GO" id="GO:0008235">
    <property type="term" value="F:metalloexopeptidase activity"/>
    <property type="evidence" value="ECO:0007669"/>
    <property type="project" value="TreeGrafter"/>
</dbReference>
<dbReference type="GO" id="GO:0006508">
    <property type="term" value="P:proteolysis"/>
    <property type="evidence" value="ECO:0007669"/>
    <property type="project" value="UniProtKB-KW"/>
</dbReference>
<name>A0A6N7QVY5_9BACI</name>
<evidence type="ECO:0000256" key="5">
    <source>
        <dbReference type="ARBA" id="ARBA00023049"/>
    </source>
</evidence>
<comment type="caution">
    <text evidence="7">The sequence shown here is derived from an EMBL/GenBank/DDBJ whole genome shotgun (WGS) entry which is preliminary data.</text>
</comment>
<evidence type="ECO:0000256" key="4">
    <source>
        <dbReference type="ARBA" id="ARBA00022833"/>
    </source>
</evidence>
<evidence type="ECO:0000256" key="2">
    <source>
        <dbReference type="ARBA" id="ARBA00022723"/>
    </source>
</evidence>
<keyword evidence="5" id="KW-0482">Metalloprotease</keyword>
<dbReference type="InterPro" id="IPR000555">
    <property type="entry name" value="JAMM/MPN+_dom"/>
</dbReference>
<dbReference type="PANTHER" id="PTHR34858:SF1">
    <property type="entry name" value="CYSO-CYSTEINE PEPTIDASE"/>
    <property type="match status" value="1"/>
</dbReference>
<dbReference type="SUPFAM" id="SSF102712">
    <property type="entry name" value="JAB1/MPN domain"/>
    <property type="match status" value="1"/>
</dbReference>
<feature type="domain" description="MPN" evidence="6">
    <location>
        <begin position="4"/>
        <end position="135"/>
    </location>
</feature>
<gene>
    <name evidence="7" type="ORF">GH885_02990</name>
</gene>
<dbReference type="InterPro" id="IPR037518">
    <property type="entry name" value="MPN"/>
</dbReference>
<dbReference type="PROSITE" id="PS50249">
    <property type="entry name" value="MPN"/>
    <property type="match status" value="1"/>
</dbReference>
<organism evidence="7 8">
    <name type="scientific">Gracilibacillus thailandensis</name>
    <dbReference type="NCBI Taxonomy" id="563735"/>
    <lineage>
        <taxon>Bacteria</taxon>
        <taxon>Bacillati</taxon>
        <taxon>Bacillota</taxon>
        <taxon>Bacilli</taxon>
        <taxon>Bacillales</taxon>
        <taxon>Bacillaceae</taxon>
        <taxon>Gracilibacillus</taxon>
    </lineage>
</organism>